<evidence type="ECO:0000313" key="1">
    <source>
        <dbReference type="EMBL" id="MED1203425.1"/>
    </source>
</evidence>
<gene>
    <name evidence="1" type="ORF">P4T90_10075</name>
</gene>
<reference evidence="1 2" key="1">
    <citation type="submission" date="2023-03" db="EMBL/GenBank/DDBJ databases">
        <title>Bacillus Genome Sequencing.</title>
        <authorList>
            <person name="Dunlap C."/>
        </authorList>
    </citation>
    <scope>NUCLEOTIDE SEQUENCE [LARGE SCALE GENOMIC DNA]</scope>
    <source>
        <strain evidence="1 2">B-23453</strain>
    </source>
</reference>
<comment type="caution">
    <text evidence="1">The sequence shown here is derived from an EMBL/GenBank/DDBJ whole genome shotgun (WGS) entry which is preliminary data.</text>
</comment>
<dbReference type="EMBL" id="JARMAB010000012">
    <property type="protein sequence ID" value="MED1203425.1"/>
    <property type="molecule type" value="Genomic_DNA"/>
</dbReference>
<sequence>MEERYNSSKIEKTRVIDMEHDVTKEIEELESLLYALQSQNQDLYLENVRPFLREKLVDFLSDFELYFRERGFVVKTKNEKVNADYMELNFSASLEEDGENHYHVVIRKDREEIEEIKVRYNTLSSTFTYAVPPDEFEAEKARLTKEIEREQKKTRYLQQPKFYFLRTIANEGFSTGESLLEELFDTP</sequence>
<accession>A0ABU6MFF8</accession>
<protein>
    <submittedName>
        <fullName evidence="1">Uncharacterized protein</fullName>
    </submittedName>
</protein>
<keyword evidence="2" id="KW-1185">Reference proteome</keyword>
<organism evidence="1 2">
    <name type="scientific">Heyndrickxia acidicola</name>
    <dbReference type="NCBI Taxonomy" id="209389"/>
    <lineage>
        <taxon>Bacteria</taxon>
        <taxon>Bacillati</taxon>
        <taxon>Bacillota</taxon>
        <taxon>Bacilli</taxon>
        <taxon>Bacillales</taxon>
        <taxon>Bacillaceae</taxon>
        <taxon>Heyndrickxia</taxon>
    </lineage>
</organism>
<evidence type="ECO:0000313" key="2">
    <source>
        <dbReference type="Proteomes" id="UP001341444"/>
    </source>
</evidence>
<dbReference type="RefSeq" id="WP_157090727.1">
    <property type="nucleotide sequence ID" value="NZ_JARMAB010000012.1"/>
</dbReference>
<dbReference type="Proteomes" id="UP001341444">
    <property type="component" value="Unassembled WGS sequence"/>
</dbReference>
<name>A0ABU6MFF8_9BACI</name>
<proteinExistence type="predicted"/>